<feature type="signal peptide" evidence="3">
    <location>
        <begin position="1"/>
        <end position="20"/>
    </location>
</feature>
<keyword evidence="2" id="KW-0472">Membrane</keyword>
<organism evidence="4">
    <name type="scientific">Lotharella globosa</name>
    <dbReference type="NCBI Taxonomy" id="91324"/>
    <lineage>
        <taxon>Eukaryota</taxon>
        <taxon>Sar</taxon>
        <taxon>Rhizaria</taxon>
        <taxon>Cercozoa</taxon>
        <taxon>Chlorarachniophyceae</taxon>
        <taxon>Lotharella</taxon>
    </lineage>
</organism>
<feature type="chain" id="PRO_5030573665" description="Transmembrane protein" evidence="3">
    <location>
        <begin position="21"/>
        <end position="279"/>
    </location>
</feature>
<gene>
    <name evidence="4" type="ORF">LGLO00237_LOCUS30308</name>
</gene>
<name>A0A7S4DY15_9EUKA</name>
<feature type="compositionally biased region" description="Acidic residues" evidence="1">
    <location>
        <begin position="138"/>
        <end position="149"/>
    </location>
</feature>
<evidence type="ECO:0000256" key="3">
    <source>
        <dbReference type="SAM" id="SignalP"/>
    </source>
</evidence>
<accession>A0A7S4DY15</accession>
<evidence type="ECO:0008006" key="5">
    <source>
        <dbReference type="Google" id="ProtNLM"/>
    </source>
</evidence>
<reference evidence="4" key="1">
    <citation type="submission" date="2021-01" db="EMBL/GenBank/DDBJ databases">
        <authorList>
            <person name="Corre E."/>
            <person name="Pelletier E."/>
            <person name="Niang G."/>
            <person name="Scheremetjew M."/>
            <person name="Finn R."/>
            <person name="Kale V."/>
            <person name="Holt S."/>
            <person name="Cochrane G."/>
            <person name="Meng A."/>
            <person name="Brown T."/>
            <person name="Cohen L."/>
        </authorList>
    </citation>
    <scope>NUCLEOTIDE SEQUENCE</scope>
    <source>
        <strain evidence="4">CCCM811</strain>
    </source>
</reference>
<feature type="compositionally biased region" description="Basic and acidic residues" evidence="1">
    <location>
        <begin position="267"/>
        <end position="279"/>
    </location>
</feature>
<feature type="region of interest" description="Disordered" evidence="1">
    <location>
        <begin position="79"/>
        <end position="161"/>
    </location>
</feature>
<keyword evidence="2" id="KW-1133">Transmembrane helix</keyword>
<proteinExistence type="predicted"/>
<evidence type="ECO:0000256" key="2">
    <source>
        <dbReference type="SAM" id="Phobius"/>
    </source>
</evidence>
<feature type="compositionally biased region" description="Low complexity" evidence="1">
    <location>
        <begin position="100"/>
        <end position="112"/>
    </location>
</feature>
<sequence length="279" mass="29065">MIPKSNLLVGLIAVVPHVACLQAWLHSPHEIDLATGIDDGNIEADGAPTLAHGGHSSVLISVAAEGDLAGMEPTLLGVAPNASGPMTGMASRKAGKGEHLSSSSLKSSPEESTPLKSVHGASIRLNGVPSSAQASSKDEDEADEDEADKDEGTNSLSMEGAHKKNVELLMFNAGGSTGMKAANKEKLDSKTNNKLGTGDWGPIVGLSLVCIMGFFLVTVLIPSTCVSSPCCRPKKSYPETTKSPPTIPVRFPRRVPVPTPTSPHTPVETDPRRPVDILT</sequence>
<keyword evidence="2" id="KW-0812">Transmembrane</keyword>
<dbReference type="AlphaFoldDB" id="A0A7S4DY15"/>
<dbReference type="EMBL" id="HBIV01043196">
    <property type="protein sequence ID" value="CAE0678526.1"/>
    <property type="molecule type" value="Transcribed_RNA"/>
</dbReference>
<feature type="transmembrane region" description="Helical" evidence="2">
    <location>
        <begin position="200"/>
        <end position="226"/>
    </location>
</feature>
<evidence type="ECO:0000256" key="1">
    <source>
        <dbReference type="SAM" id="MobiDB-lite"/>
    </source>
</evidence>
<protein>
    <recommendedName>
        <fullName evidence="5">Transmembrane protein</fullName>
    </recommendedName>
</protein>
<keyword evidence="3" id="KW-0732">Signal</keyword>
<evidence type="ECO:0000313" key="4">
    <source>
        <dbReference type="EMBL" id="CAE0678526.1"/>
    </source>
</evidence>
<feature type="region of interest" description="Disordered" evidence="1">
    <location>
        <begin position="232"/>
        <end position="279"/>
    </location>
</feature>